<comment type="pathway">
    <text evidence="1">Mycotoxin biosynthesis.</text>
</comment>
<dbReference type="InterPro" id="IPR021765">
    <property type="entry name" value="UstYa-like"/>
</dbReference>
<accession>A0A6A6PN88</accession>
<dbReference type="RefSeq" id="XP_033588099.1">
    <property type="nucleotide sequence ID" value="XM_033734256.1"/>
</dbReference>
<dbReference type="OrthoDB" id="3687641at2759"/>
<organism evidence="5 6">
    <name type="scientific">Neohortaea acidophila</name>
    <dbReference type="NCBI Taxonomy" id="245834"/>
    <lineage>
        <taxon>Eukaryota</taxon>
        <taxon>Fungi</taxon>
        <taxon>Dikarya</taxon>
        <taxon>Ascomycota</taxon>
        <taxon>Pezizomycotina</taxon>
        <taxon>Dothideomycetes</taxon>
        <taxon>Dothideomycetidae</taxon>
        <taxon>Mycosphaerellales</taxon>
        <taxon>Teratosphaeriaceae</taxon>
        <taxon>Neohortaea</taxon>
    </lineage>
</organism>
<dbReference type="Pfam" id="PF11807">
    <property type="entry name" value="UstYa"/>
    <property type="match status" value="1"/>
</dbReference>
<dbReference type="GO" id="GO:0043386">
    <property type="term" value="P:mycotoxin biosynthetic process"/>
    <property type="evidence" value="ECO:0007669"/>
    <property type="project" value="InterPro"/>
</dbReference>
<sequence length="232" mass="26445">MKYDVLPQKEAQSPASEDFEHDQHHPPQRRVSGPIVTQIALSVATLVCVLLFFSVFMLQGRPQCAAQDNGWNVTRPYGRENTSRMSLDHEHDDLWSAFELMPAFGAMSKDNPDTSGMISMFHQIQCLASLRSALQSAQDGKDIGNSEKEGRHWSHCFDYLYQTVRCYGDDTDEWEIFTRPRSKQSSGMDTMRTCRDTSQLVKRACDARKFYIDVGWIDGSLPSMCETGEMPW</sequence>
<dbReference type="GeneID" id="54475258"/>
<evidence type="ECO:0000256" key="3">
    <source>
        <dbReference type="SAM" id="MobiDB-lite"/>
    </source>
</evidence>
<keyword evidence="4" id="KW-0472">Membrane</keyword>
<keyword evidence="6" id="KW-1185">Reference proteome</keyword>
<evidence type="ECO:0000256" key="2">
    <source>
        <dbReference type="ARBA" id="ARBA00035112"/>
    </source>
</evidence>
<protein>
    <submittedName>
        <fullName evidence="5">Uncharacterized protein</fullName>
    </submittedName>
</protein>
<feature type="transmembrane region" description="Helical" evidence="4">
    <location>
        <begin position="35"/>
        <end position="58"/>
    </location>
</feature>
<name>A0A6A6PN88_9PEZI</name>
<dbReference type="PANTHER" id="PTHR33365">
    <property type="entry name" value="YALI0B05434P"/>
    <property type="match status" value="1"/>
</dbReference>
<proteinExistence type="inferred from homology"/>
<evidence type="ECO:0000313" key="6">
    <source>
        <dbReference type="Proteomes" id="UP000799767"/>
    </source>
</evidence>
<evidence type="ECO:0000313" key="5">
    <source>
        <dbReference type="EMBL" id="KAF2481529.1"/>
    </source>
</evidence>
<dbReference type="EMBL" id="MU001638">
    <property type="protein sequence ID" value="KAF2481529.1"/>
    <property type="molecule type" value="Genomic_DNA"/>
</dbReference>
<feature type="region of interest" description="Disordered" evidence="3">
    <location>
        <begin position="1"/>
        <end position="31"/>
    </location>
</feature>
<comment type="similarity">
    <text evidence="2">Belongs to the ustYa family.</text>
</comment>
<reference evidence="5" key="1">
    <citation type="journal article" date="2020" name="Stud. Mycol.">
        <title>101 Dothideomycetes genomes: a test case for predicting lifestyles and emergence of pathogens.</title>
        <authorList>
            <person name="Haridas S."/>
            <person name="Albert R."/>
            <person name="Binder M."/>
            <person name="Bloem J."/>
            <person name="Labutti K."/>
            <person name="Salamov A."/>
            <person name="Andreopoulos B."/>
            <person name="Baker S."/>
            <person name="Barry K."/>
            <person name="Bills G."/>
            <person name="Bluhm B."/>
            <person name="Cannon C."/>
            <person name="Castanera R."/>
            <person name="Culley D."/>
            <person name="Daum C."/>
            <person name="Ezra D."/>
            <person name="Gonzalez J."/>
            <person name="Henrissat B."/>
            <person name="Kuo A."/>
            <person name="Liang C."/>
            <person name="Lipzen A."/>
            <person name="Lutzoni F."/>
            <person name="Magnuson J."/>
            <person name="Mondo S."/>
            <person name="Nolan M."/>
            <person name="Ohm R."/>
            <person name="Pangilinan J."/>
            <person name="Park H.-J."/>
            <person name="Ramirez L."/>
            <person name="Alfaro M."/>
            <person name="Sun H."/>
            <person name="Tritt A."/>
            <person name="Yoshinaga Y."/>
            <person name="Zwiers L.-H."/>
            <person name="Turgeon B."/>
            <person name="Goodwin S."/>
            <person name="Spatafora J."/>
            <person name="Crous P."/>
            <person name="Grigoriev I."/>
        </authorList>
    </citation>
    <scope>NUCLEOTIDE SEQUENCE</scope>
    <source>
        <strain evidence="5">CBS 113389</strain>
    </source>
</reference>
<keyword evidence="4" id="KW-0812">Transmembrane</keyword>
<gene>
    <name evidence="5" type="ORF">BDY17DRAFT_301488</name>
</gene>
<dbReference type="Proteomes" id="UP000799767">
    <property type="component" value="Unassembled WGS sequence"/>
</dbReference>
<keyword evidence="4" id="KW-1133">Transmembrane helix</keyword>
<dbReference type="AlphaFoldDB" id="A0A6A6PN88"/>
<evidence type="ECO:0000256" key="4">
    <source>
        <dbReference type="SAM" id="Phobius"/>
    </source>
</evidence>
<evidence type="ECO:0000256" key="1">
    <source>
        <dbReference type="ARBA" id="ARBA00004685"/>
    </source>
</evidence>
<dbReference type="PANTHER" id="PTHR33365:SF4">
    <property type="entry name" value="CYCLOCHLOROTINE BIOSYNTHESIS PROTEIN O"/>
    <property type="match status" value="1"/>
</dbReference>